<evidence type="ECO:0000313" key="2">
    <source>
        <dbReference type="Proteomes" id="UP001516662"/>
    </source>
</evidence>
<comment type="caution">
    <text evidence="1">The sequence shown here is derived from an EMBL/GenBank/DDBJ whole genome shotgun (WGS) entry which is preliminary data.</text>
</comment>
<dbReference type="RefSeq" id="WP_193537504.1">
    <property type="nucleotide sequence ID" value="NZ_JADCLJ010000021.1"/>
</dbReference>
<proteinExistence type="predicted"/>
<keyword evidence="2" id="KW-1185">Reference proteome</keyword>
<sequence length="198" mass="23173">MVTPNWSHTTKLNFMSIVDMLLPSTIISTKSSRHFQFGGQNLLIWEYLLISLDSLPQPLSDPTSQLLDISAYYTVSPPYFFNGYFSSLSRNNRIKTITALEDLQVPLDKLPFPYQNNPTLIKIMINSLYQITLFGYYSEWTGYLYTRYYSPSYRQLLTFPLGWIYSGYPGPSYGYRDFRGFLLKMEKTYVERDSNEKL</sequence>
<gene>
    <name evidence="1" type="ORF">IMZ08_13885</name>
</gene>
<protein>
    <submittedName>
        <fullName evidence="1">Uncharacterized protein</fullName>
    </submittedName>
</protein>
<accession>A0ABR9QKW9</accession>
<dbReference type="EMBL" id="JADCLJ010000021">
    <property type="protein sequence ID" value="MBE4909153.1"/>
    <property type="molecule type" value="Genomic_DNA"/>
</dbReference>
<organism evidence="1 2">
    <name type="scientific">Litchfieldia luteola</name>
    <dbReference type="NCBI Taxonomy" id="682179"/>
    <lineage>
        <taxon>Bacteria</taxon>
        <taxon>Bacillati</taxon>
        <taxon>Bacillota</taxon>
        <taxon>Bacilli</taxon>
        <taxon>Bacillales</taxon>
        <taxon>Bacillaceae</taxon>
        <taxon>Litchfieldia</taxon>
    </lineage>
</organism>
<evidence type="ECO:0000313" key="1">
    <source>
        <dbReference type="EMBL" id="MBE4909153.1"/>
    </source>
</evidence>
<reference evidence="1 2" key="1">
    <citation type="submission" date="2020-10" db="EMBL/GenBank/DDBJ databases">
        <title>Bacillus sp. HD4P25, an endophyte from a halophyte.</title>
        <authorList>
            <person name="Sun J.-Q."/>
        </authorList>
    </citation>
    <scope>NUCLEOTIDE SEQUENCE [LARGE SCALE GENOMIC DNA]</scope>
    <source>
        <strain evidence="1 2">YIM 93174</strain>
    </source>
</reference>
<name>A0ABR9QKW9_9BACI</name>
<dbReference type="Proteomes" id="UP001516662">
    <property type="component" value="Unassembled WGS sequence"/>
</dbReference>